<reference evidence="15" key="1">
    <citation type="submission" date="2025-08" db="UniProtKB">
        <authorList>
            <consortium name="RefSeq"/>
        </authorList>
    </citation>
    <scope>IDENTIFICATION</scope>
    <source>
        <tissue evidence="15">Sperm</tissue>
    </source>
</reference>
<keyword evidence="5" id="KW-0256">Endoplasmic reticulum</keyword>
<comment type="similarity">
    <text evidence="2">Belongs to the ERG28 family.</text>
</comment>
<evidence type="ECO:0000256" key="5">
    <source>
        <dbReference type="ARBA" id="ARBA00022824"/>
    </source>
</evidence>
<dbReference type="Proteomes" id="UP001318040">
    <property type="component" value="Chromosome 53"/>
</dbReference>
<evidence type="ECO:0000256" key="9">
    <source>
        <dbReference type="ARBA" id="ARBA00023098"/>
    </source>
</evidence>
<keyword evidence="10 13" id="KW-0472">Membrane</keyword>
<evidence type="ECO:0000256" key="2">
    <source>
        <dbReference type="ARBA" id="ARBA00005377"/>
    </source>
</evidence>
<evidence type="ECO:0000256" key="13">
    <source>
        <dbReference type="SAM" id="Phobius"/>
    </source>
</evidence>
<evidence type="ECO:0000256" key="7">
    <source>
        <dbReference type="ARBA" id="ARBA00022989"/>
    </source>
</evidence>
<keyword evidence="6" id="KW-0752">Steroid biosynthesis</keyword>
<sequence length="149" mass="16012">MAGEGPGRVLSVLRAWLLIVALMALGNTIQTFRNHSFLSTHLYTGSPNMVNGLHARAYGVWTMLSSIVRLACAIDITNKSLYLVCLSTFVLALGHFLSEAFVYNTALLTVGLAAPLIVAGSSLVAMLIGLLYLNKGGEVASKERRKKAF</sequence>
<dbReference type="PANTHER" id="PTHR15451">
    <property type="entry name" value="ERGOSTEROL BIOSYNTHETIC PROTEIN 28-RELATED"/>
    <property type="match status" value="1"/>
</dbReference>
<dbReference type="CTD" id="11161"/>
<evidence type="ECO:0000313" key="15">
    <source>
        <dbReference type="RefSeq" id="XP_032830094.1"/>
    </source>
</evidence>
<dbReference type="InterPro" id="IPR005352">
    <property type="entry name" value="Erg28"/>
</dbReference>
<dbReference type="KEGG" id="pmrn:116953900"/>
<dbReference type="RefSeq" id="XP_032830094.1">
    <property type="nucleotide sequence ID" value="XM_032974203.1"/>
</dbReference>
<keyword evidence="8" id="KW-0756">Sterol biosynthesis</keyword>
<feature type="transmembrane region" description="Helical" evidence="13">
    <location>
        <begin position="81"/>
        <end position="98"/>
    </location>
</feature>
<dbReference type="GO" id="GO:0030674">
    <property type="term" value="F:protein-macromolecule adaptor activity"/>
    <property type="evidence" value="ECO:0007669"/>
    <property type="project" value="TreeGrafter"/>
</dbReference>
<dbReference type="GO" id="GO:0005789">
    <property type="term" value="C:endoplasmic reticulum membrane"/>
    <property type="evidence" value="ECO:0007669"/>
    <property type="project" value="UniProtKB-SubCell"/>
</dbReference>
<feature type="transmembrane region" description="Helical" evidence="13">
    <location>
        <begin position="53"/>
        <end position="74"/>
    </location>
</feature>
<dbReference type="PANTHER" id="PTHR15451:SF19">
    <property type="entry name" value="ERGOSTEROL BIOSYNTHETIC PROTEIN 28 HOMOLOG"/>
    <property type="match status" value="1"/>
</dbReference>
<keyword evidence="4 13" id="KW-0812">Transmembrane</keyword>
<accession>A0AAJ7U5G9</accession>
<keyword evidence="7 13" id="KW-1133">Transmembrane helix</keyword>
<evidence type="ECO:0000256" key="4">
    <source>
        <dbReference type="ARBA" id="ARBA00022692"/>
    </source>
</evidence>
<protein>
    <submittedName>
        <fullName evidence="15">Probable ergosterol biosynthetic protein 28</fullName>
    </submittedName>
</protein>
<proteinExistence type="inferred from homology"/>
<keyword evidence="14" id="KW-1185">Reference proteome</keyword>
<dbReference type="Pfam" id="PF03694">
    <property type="entry name" value="Erg28"/>
    <property type="match status" value="1"/>
</dbReference>
<name>A0AAJ7U5G9_PETMA</name>
<evidence type="ECO:0000256" key="12">
    <source>
        <dbReference type="ARBA" id="ARBA00023221"/>
    </source>
</evidence>
<evidence type="ECO:0000256" key="10">
    <source>
        <dbReference type="ARBA" id="ARBA00023136"/>
    </source>
</evidence>
<comment type="subcellular location">
    <subcellularLocation>
        <location evidence="1">Endoplasmic reticulum membrane</location>
        <topology evidence="1">Multi-pass membrane protein</topology>
    </subcellularLocation>
</comment>
<evidence type="ECO:0000313" key="14">
    <source>
        <dbReference type="Proteomes" id="UP001318040"/>
    </source>
</evidence>
<feature type="transmembrane region" description="Helical" evidence="13">
    <location>
        <begin position="110"/>
        <end position="133"/>
    </location>
</feature>
<evidence type="ECO:0000256" key="3">
    <source>
        <dbReference type="ARBA" id="ARBA00022516"/>
    </source>
</evidence>
<evidence type="ECO:0000256" key="6">
    <source>
        <dbReference type="ARBA" id="ARBA00022955"/>
    </source>
</evidence>
<organism evidence="14 15">
    <name type="scientific">Petromyzon marinus</name>
    <name type="common">Sea lamprey</name>
    <dbReference type="NCBI Taxonomy" id="7757"/>
    <lineage>
        <taxon>Eukaryota</taxon>
        <taxon>Metazoa</taxon>
        <taxon>Chordata</taxon>
        <taxon>Craniata</taxon>
        <taxon>Vertebrata</taxon>
        <taxon>Cyclostomata</taxon>
        <taxon>Hyperoartia</taxon>
        <taxon>Petromyzontiformes</taxon>
        <taxon>Petromyzontidae</taxon>
        <taxon>Petromyzon</taxon>
    </lineage>
</organism>
<evidence type="ECO:0000256" key="8">
    <source>
        <dbReference type="ARBA" id="ARBA00023011"/>
    </source>
</evidence>
<feature type="transmembrane region" description="Helical" evidence="13">
    <location>
        <begin position="12"/>
        <end position="33"/>
    </location>
</feature>
<keyword evidence="11" id="KW-1207">Sterol metabolism</keyword>
<dbReference type="AlphaFoldDB" id="A0AAJ7U5G9"/>
<keyword evidence="12" id="KW-0753">Steroid metabolism</keyword>
<evidence type="ECO:0000256" key="11">
    <source>
        <dbReference type="ARBA" id="ARBA00023166"/>
    </source>
</evidence>
<keyword evidence="9" id="KW-0443">Lipid metabolism</keyword>
<gene>
    <name evidence="15" type="primary">ERG28</name>
</gene>
<keyword evidence="3" id="KW-0444">Lipid biosynthesis</keyword>
<dbReference type="GO" id="GO:0016126">
    <property type="term" value="P:sterol biosynthetic process"/>
    <property type="evidence" value="ECO:0007669"/>
    <property type="project" value="UniProtKB-KW"/>
</dbReference>
<evidence type="ECO:0000256" key="1">
    <source>
        <dbReference type="ARBA" id="ARBA00004477"/>
    </source>
</evidence>